<feature type="region of interest" description="Disordered" evidence="1">
    <location>
        <begin position="78"/>
        <end position="121"/>
    </location>
</feature>
<gene>
    <name evidence="3" type="ORF">EI97DRAFT_84833</name>
</gene>
<protein>
    <submittedName>
        <fullName evidence="3">Uncharacterized protein</fullName>
    </submittedName>
</protein>
<dbReference type="InterPro" id="IPR039965">
    <property type="entry name" value="C3H7.08c"/>
</dbReference>
<dbReference type="RefSeq" id="XP_033652550.1">
    <property type="nucleotide sequence ID" value="XM_033803149.1"/>
</dbReference>
<keyword evidence="4" id="KW-1185">Reference proteome</keyword>
<dbReference type="EMBL" id="ML986499">
    <property type="protein sequence ID" value="KAF2275011.1"/>
    <property type="molecule type" value="Genomic_DNA"/>
</dbReference>
<dbReference type="Proteomes" id="UP000800097">
    <property type="component" value="Unassembled WGS sequence"/>
</dbReference>
<feature type="transmembrane region" description="Helical" evidence="2">
    <location>
        <begin position="56"/>
        <end position="74"/>
    </location>
</feature>
<evidence type="ECO:0000256" key="2">
    <source>
        <dbReference type="SAM" id="Phobius"/>
    </source>
</evidence>
<dbReference type="GeneID" id="54556324"/>
<feature type="compositionally biased region" description="Basic and acidic residues" evidence="1">
    <location>
        <begin position="111"/>
        <end position="120"/>
    </location>
</feature>
<dbReference type="OrthoDB" id="3141857at2759"/>
<dbReference type="PANTHER" id="PTHR40466">
    <property type="entry name" value="EXPRESSED PROTEIN"/>
    <property type="match status" value="1"/>
</dbReference>
<evidence type="ECO:0000256" key="1">
    <source>
        <dbReference type="SAM" id="MobiDB-lite"/>
    </source>
</evidence>
<accession>A0A6A6JEM3</accession>
<keyword evidence="2" id="KW-0472">Membrane</keyword>
<sequence>MSSIVKRTVVRNAFRPAPRVCVITAPRRFAAGSAAPDDIQADKQALKDAARRDPELYVLFAVMTGIFSLAGWHFSRSPTHTSDERPVAKIPGSEPWNDPTTKGPYKYAPHGHLEEGRRDAPSALNEVVIPNVTLPKELHEKYNKFGKDY</sequence>
<proteinExistence type="predicted"/>
<evidence type="ECO:0000313" key="4">
    <source>
        <dbReference type="Proteomes" id="UP000800097"/>
    </source>
</evidence>
<organism evidence="3 4">
    <name type="scientific">Westerdykella ornata</name>
    <dbReference type="NCBI Taxonomy" id="318751"/>
    <lineage>
        <taxon>Eukaryota</taxon>
        <taxon>Fungi</taxon>
        <taxon>Dikarya</taxon>
        <taxon>Ascomycota</taxon>
        <taxon>Pezizomycotina</taxon>
        <taxon>Dothideomycetes</taxon>
        <taxon>Pleosporomycetidae</taxon>
        <taxon>Pleosporales</taxon>
        <taxon>Sporormiaceae</taxon>
        <taxon>Westerdykella</taxon>
    </lineage>
</organism>
<keyword evidence="2" id="KW-1133">Transmembrane helix</keyword>
<reference evidence="3" key="1">
    <citation type="journal article" date="2020" name="Stud. Mycol.">
        <title>101 Dothideomycetes genomes: a test case for predicting lifestyles and emergence of pathogens.</title>
        <authorList>
            <person name="Haridas S."/>
            <person name="Albert R."/>
            <person name="Binder M."/>
            <person name="Bloem J."/>
            <person name="Labutti K."/>
            <person name="Salamov A."/>
            <person name="Andreopoulos B."/>
            <person name="Baker S."/>
            <person name="Barry K."/>
            <person name="Bills G."/>
            <person name="Bluhm B."/>
            <person name="Cannon C."/>
            <person name="Castanera R."/>
            <person name="Culley D."/>
            <person name="Daum C."/>
            <person name="Ezra D."/>
            <person name="Gonzalez J."/>
            <person name="Henrissat B."/>
            <person name="Kuo A."/>
            <person name="Liang C."/>
            <person name="Lipzen A."/>
            <person name="Lutzoni F."/>
            <person name="Magnuson J."/>
            <person name="Mondo S."/>
            <person name="Nolan M."/>
            <person name="Ohm R."/>
            <person name="Pangilinan J."/>
            <person name="Park H.-J."/>
            <person name="Ramirez L."/>
            <person name="Alfaro M."/>
            <person name="Sun H."/>
            <person name="Tritt A."/>
            <person name="Yoshinaga Y."/>
            <person name="Zwiers L.-H."/>
            <person name="Turgeon B."/>
            <person name="Goodwin S."/>
            <person name="Spatafora J."/>
            <person name="Crous P."/>
            <person name="Grigoriev I."/>
        </authorList>
    </citation>
    <scope>NUCLEOTIDE SEQUENCE</scope>
    <source>
        <strain evidence="3">CBS 379.55</strain>
    </source>
</reference>
<dbReference type="PANTHER" id="PTHR40466:SF1">
    <property type="entry name" value="FUNGAL PROTEIN"/>
    <property type="match status" value="1"/>
</dbReference>
<keyword evidence="2" id="KW-0812">Transmembrane</keyword>
<name>A0A6A6JEM3_WESOR</name>
<evidence type="ECO:0000313" key="3">
    <source>
        <dbReference type="EMBL" id="KAF2275011.1"/>
    </source>
</evidence>
<dbReference type="AlphaFoldDB" id="A0A6A6JEM3"/>